<organism evidence="2 3">
    <name type="scientific">Myxococcus landrumensis</name>
    <dbReference type="NCBI Taxonomy" id="2813577"/>
    <lineage>
        <taxon>Bacteria</taxon>
        <taxon>Pseudomonadati</taxon>
        <taxon>Myxococcota</taxon>
        <taxon>Myxococcia</taxon>
        <taxon>Myxococcales</taxon>
        <taxon>Cystobacterineae</taxon>
        <taxon>Myxococcaceae</taxon>
        <taxon>Myxococcus</taxon>
    </lineage>
</organism>
<dbReference type="Gene3D" id="3.40.50.1820">
    <property type="entry name" value="alpha/beta hydrolase"/>
    <property type="match status" value="1"/>
</dbReference>
<dbReference type="InterPro" id="IPR029058">
    <property type="entry name" value="AB_hydrolase_fold"/>
</dbReference>
<dbReference type="EMBL" id="CP071091">
    <property type="protein sequence ID" value="QSQ13929.1"/>
    <property type="molecule type" value="Genomic_DNA"/>
</dbReference>
<keyword evidence="3" id="KW-1185">Reference proteome</keyword>
<dbReference type="PANTHER" id="PTHR43433">
    <property type="entry name" value="HYDROLASE, ALPHA/BETA FOLD FAMILY PROTEIN"/>
    <property type="match status" value="1"/>
</dbReference>
<name>A0ABX7N695_9BACT</name>
<dbReference type="GO" id="GO:0016787">
    <property type="term" value="F:hydrolase activity"/>
    <property type="evidence" value="ECO:0007669"/>
    <property type="project" value="UniProtKB-KW"/>
</dbReference>
<protein>
    <submittedName>
        <fullName evidence="2">Alpha/beta hydrolase</fullName>
    </submittedName>
</protein>
<dbReference type="SUPFAM" id="SSF53474">
    <property type="entry name" value="alpha/beta-Hydrolases"/>
    <property type="match status" value="1"/>
</dbReference>
<dbReference type="PANTHER" id="PTHR43433:SF5">
    <property type="entry name" value="AB HYDROLASE-1 DOMAIN-CONTAINING PROTEIN"/>
    <property type="match status" value="1"/>
</dbReference>
<evidence type="ECO:0000313" key="3">
    <source>
        <dbReference type="Proteomes" id="UP000663090"/>
    </source>
</evidence>
<dbReference type="InterPro" id="IPR000073">
    <property type="entry name" value="AB_hydrolase_1"/>
</dbReference>
<proteinExistence type="predicted"/>
<sequence length="281" mass="31142">MPEVRASDGVRIRYDDVGRGETPLLFIPGWCSRRDVFRTLLPRCARRHRVLCVDLRGHGDSERGEGDFDSNTVLDDLLAVLKASGARRVVPVCISTSGDWALDLHRELGAARVPHLVLLDWLVTEPPPAFSSILRGLMSERWGRARDELLETWAHGVENEDVLRTLRVDMREVSEEMWARAAREITASQARHGTPLRALAGLNPAPTTLHLYAQPDTQDYLEEQVAFSATHPWFHVMKLPAVSHLPSLEVPDLVAAGIDALVSGQRTTLKTGPHLGPGAQD</sequence>
<dbReference type="RefSeq" id="WP_206715729.1">
    <property type="nucleotide sequence ID" value="NZ_CP071091.1"/>
</dbReference>
<reference evidence="2 3" key="1">
    <citation type="submission" date="2021-02" db="EMBL/GenBank/DDBJ databases">
        <title>De Novo genome assembly of isolated myxobacteria.</title>
        <authorList>
            <person name="Stevens D.C."/>
        </authorList>
    </citation>
    <scope>NUCLEOTIDE SEQUENCE [LARGE SCALE GENOMIC DNA]</scope>
    <source>
        <strain evidence="2 3">SCHIC003</strain>
    </source>
</reference>
<accession>A0ABX7N695</accession>
<dbReference type="Gene3D" id="1.10.210.20">
    <property type="match status" value="1"/>
</dbReference>
<dbReference type="Pfam" id="PF12697">
    <property type="entry name" value="Abhydrolase_6"/>
    <property type="match status" value="1"/>
</dbReference>
<keyword evidence="2" id="KW-0378">Hydrolase</keyword>
<feature type="domain" description="AB hydrolase-1" evidence="1">
    <location>
        <begin position="24"/>
        <end position="256"/>
    </location>
</feature>
<gene>
    <name evidence="2" type="ORF">JY572_37360</name>
</gene>
<evidence type="ECO:0000259" key="1">
    <source>
        <dbReference type="Pfam" id="PF12697"/>
    </source>
</evidence>
<evidence type="ECO:0000313" key="2">
    <source>
        <dbReference type="EMBL" id="QSQ13929.1"/>
    </source>
</evidence>
<dbReference type="InterPro" id="IPR050471">
    <property type="entry name" value="AB_hydrolase"/>
</dbReference>
<dbReference type="Proteomes" id="UP000663090">
    <property type="component" value="Chromosome"/>
</dbReference>